<feature type="transmembrane region" description="Helical" evidence="1">
    <location>
        <begin position="203"/>
        <end position="225"/>
    </location>
</feature>
<feature type="transmembrane region" description="Helical" evidence="1">
    <location>
        <begin position="245"/>
        <end position="269"/>
    </location>
</feature>
<accession>A0A8S0WNH4</accession>
<keyword evidence="1" id="KW-0472">Membrane</keyword>
<feature type="transmembrane region" description="Helical" evidence="1">
    <location>
        <begin position="78"/>
        <end position="96"/>
    </location>
</feature>
<comment type="caution">
    <text evidence="2">The sequence shown here is derived from an EMBL/GenBank/DDBJ whole genome shotgun (WGS) entry which is preliminary data.</text>
</comment>
<keyword evidence="1" id="KW-1133">Transmembrane helix</keyword>
<feature type="transmembrane region" description="Helical" evidence="1">
    <location>
        <begin position="165"/>
        <end position="183"/>
    </location>
</feature>
<dbReference type="AlphaFoldDB" id="A0A8S0WNH4"/>
<evidence type="ECO:0000256" key="1">
    <source>
        <dbReference type="SAM" id="Phobius"/>
    </source>
</evidence>
<organism evidence="2 3">
    <name type="scientific">Cyclocybe aegerita</name>
    <name type="common">Black poplar mushroom</name>
    <name type="synonym">Agrocybe aegerita</name>
    <dbReference type="NCBI Taxonomy" id="1973307"/>
    <lineage>
        <taxon>Eukaryota</taxon>
        <taxon>Fungi</taxon>
        <taxon>Dikarya</taxon>
        <taxon>Basidiomycota</taxon>
        <taxon>Agaricomycotina</taxon>
        <taxon>Agaricomycetes</taxon>
        <taxon>Agaricomycetidae</taxon>
        <taxon>Agaricales</taxon>
        <taxon>Agaricineae</taxon>
        <taxon>Bolbitiaceae</taxon>
        <taxon>Cyclocybe</taxon>
    </lineage>
</organism>
<keyword evidence="1" id="KW-0812">Transmembrane</keyword>
<dbReference type="EMBL" id="CACVBS010000056">
    <property type="protein sequence ID" value="CAA7266647.1"/>
    <property type="molecule type" value="Genomic_DNA"/>
</dbReference>
<gene>
    <name evidence="2" type="ORF">AAE3_LOCUS8895</name>
</gene>
<dbReference type="Proteomes" id="UP000467700">
    <property type="component" value="Unassembled WGS sequence"/>
</dbReference>
<name>A0A8S0WNH4_CYCAE</name>
<reference evidence="2 3" key="1">
    <citation type="submission" date="2020-01" db="EMBL/GenBank/DDBJ databases">
        <authorList>
            <person name="Gupta K D."/>
        </authorList>
    </citation>
    <scope>NUCLEOTIDE SEQUENCE [LARGE SCALE GENOMIC DNA]</scope>
</reference>
<keyword evidence="3" id="KW-1185">Reference proteome</keyword>
<proteinExistence type="predicted"/>
<feature type="transmembrane region" description="Helical" evidence="1">
    <location>
        <begin position="37"/>
        <end position="58"/>
    </location>
</feature>
<sequence length="374" mass="41134">MLSMPISTQDLGDPSSWRPDVPASQIFEEKTWLQGSFLSAIAYGVVVTLFFLNFSLLLERLKKDPSSWRTSSHRRQNLALITYVGIMFVLSTLTVASQAEMTQLGFIVNRNFPGGPAAFQNVMFSIPVSRIGNVCFSLMNWLADCVLLWRCVVIYRTSSISMTKVMAVPVVMLLASFVTGIIYPTQISRAGSSPWATEAFTLIYGLISLSLNILITVMIVVRLYLHRRRVVQAIGVRHASQYTSIIAMLIESAFVLDVVVIWFLIAFAIESPLANIALSTLVQVQTIASFMIIFRVATGTAWASSSVADRDMGTKEIANRIAEISAICFGRPGAETVTAVNSSRGSHSRAKTPDIELVPPLISQTILTQNDLKV</sequence>
<evidence type="ECO:0000313" key="3">
    <source>
        <dbReference type="Proteomes" id="UP000467700"/>
    </source>
</evidence>
<evidence type="ECO:0000313" key="2">
    <source>
        <dbReference type="EMBL" id="CAA7266647.1"/>
    </source>
</evidence>
<feature type="transmembrane region" description="Helical" evidence="1">
    <location>
        <begin position="275"/>
        <end position="294"/>
    </location>
</feature>
<feature type="transmembrane region" description="Helical" evidence="1">
    <location>
        <begin position="131"/>
        <end position="153"/>
    </location>
</feature>
<dbReference type="OrthoDB" id="3267806at2759"/>
<protein>
    <submittedName>
        <fullName evidence="2">Uncharacterized protein</fullName>
    </submittedName>
</protein>